<comment type="caution">
    <text evidence="2">The sequence shown here is derived from an EMBL/GenBank/DDBJ whole genome shotgun (WGS) entry which is preliminary data.</text>
</comment>
<feature type="compositionally biased region" description="Basic and acidic residues" evidence="1">
    <location>
        <begin position="37"/>
        <end position="48"/>
    </location>
</feature>
<feature type="region of interest" description="Disordered" evidence="1">
    <location>
        <begin position="1"/>
        <end position="48"/>
    </location>
</feature>
<proteinExistence type="predicted"/>
<sequence>MGKNNSSSKNHKATPDPTSPNYVEYAKNKANENTPYAKDEPSLHTKHE</sequence>
<reference evidence="2 3" key="1">
    <citation type="submission" date="2015-06" db="EMBL/GenBank/DDBJ databases">
        <title>Draft genome sequence of the purine-degrading Clostridium cylindrosporum HC-1 (DSM 605).</title>
        <authorList>
            <person name="Poehlein A."/>
            <person name="Schiel-Bengelsdorf B."/>
            <person name="Bengelsdorf F."/>
            <person name="Daniel R."/>
            <person name="Duerre P."/>
        </authorList>
    </citation>
    <scope>NUCLEOTIDE SEQUENCE [LARGE SCALE GENOMIC DNA]</scope>
    <source>
        <strain evidence="2 3">DSM 605</strain>
    </source>
</reference>
<organism evidence="2 3">
    <name type="scientific">Clostridium cylindrosporum DSM 605</name>
    <dbReference type="NCBI Taxonomy" id="1121307"/>
    <lineage>
        <taxon>Bacteria</taxon>
        <taxon>Bacillati</taxon>
        <taxon>Bacillota</taxon>
        <taxon>Clostridia</taxon>
        <taxon>Eubacteriales</taxon>
        <taxon>Clostridiaceae</taxon>
        <taxon>Clostridium</taxon>
    </lineage>
</organism>
<evidence type="ECO:0000313" key="2">
    <source>
        <dbReference type="EMBL" id="KMT23228.1"/>
    </source>
</evidence>
<name>A0A0J8DGD5_CLOCY</name>
<dbReference type="Proteomes" id="UP000036756">
    <property type="component" value="Unassembled WGS sequence"/>
</dbReference>
<evidence type="ECO:0000256" key="1">
    <source>
        <dbReference type="SAM" id="MobiDB-lite"/>
    </source>
</evidence>
<dbReference type="AlphaFoldDB" id="A0A0J8DGD5"/>
<protein>
    <submittedName>
        <fullName evidence="2">Uncharacterized protein</fullName>
    </submittedName>
</protein>
<dbReference type="STRING" id="1121307.CLCY_6c01090"/>
<dbReference type="EMBL" id="LFVU01000002">
    <property type="protein sequence ID" value="KMT23228.1"/>
    <property type="molecule type" value="Genomic_DNA"/>
</dbReference>
<dbReference type="PATRIC" id="fig|1121307.3.peg.2241"/>
<keyword evidence="3" id="KW-1185">Reference proteome</keyword>
<accession>A0A0J8DGD5</accession>
<evidence type="ECO:0000313" key="3">
    <source>
        <dbReference type="Proteomes" id="UP000036756"/>
    </source>
</evidence>
<gene>
    <name evidence="2" type="ORF">CLCY_6c01090</name>
</gene>
<dbReference type="RefSeq" id="WP_200899951.1">
    <property type="nucleotide sequence ID" value="NZ_LFVU01000002.1"/>
</dbReference>